<gene>
    <name evidence="1" type="ORF">pdam_00014579</name>
</gene>
<protein>
    <submittedName>
        <fullName evidence="1">Uncharacterized protein</fullName>
    </submittedName>
</protein>
<organism evidence="1 2">
    <name type="scientific">Pocillopora damicornis</name>
    <name type="common">Cauliflower coral</name>
    <name type="synonym">Millepora damicornis</name>
    <dbReference type="NCBI Taxonomy" id="46731"/>
    <lineage>
        <taxon>Eukaryota</taxon>
        <taxon>Metazoa</taxon>
        <taxon>Cnidaria</taxon>
        <taxon>Anthozoa</taxon>
        <taxon>Hexacorallia</taxon>
        <taxon>Scleractinia</taxon>
        <taxon>Astrocoeniina</taxon>
        <taxon>Pocilloporidae</taxon>
        <taxon>Pocillopora</taxon>
    </lineage>
</organism>
<dbReference type="OrthoDB" id="5975877at2759"/>
<accession>A0A3M6UHC1</accession>
<dbReference type="AlphaFoldDB" id="A0A3M6UHC1"/>
<comment type="caution">
    <text evidence="1">The sequence shown here is derived from an EMBL/GenBank/DDBJ whole genome shotgun (WGS) entry which is preliminary data.</text>
</comment>
<keyword evidence="2" id="KW-1185">Reference proteome</keyword>
<dbReference type="EMBL" id="RCHS01001527">
    <property type="protein sequence ID" value="RMX53070.1"/>
    <property type="molecule type" value="Genomic_DNA"/>
</dbReference>
<name>A0A3M6UHC1_POCDA</name>
<dbReference type="Proteomes" id="UP000275408">
    <property type="component" value="Unassembled WGS sequence"/>
</dbReference>
<evidence type="ECO:0000313" key="1">
    <source>
        <dbReference type="EMBL" id="RMX53070.1"/>
    </source>
</evidence>
<proteinExistence type="predicted"/>
<reference evidence="1 2" key="1">
    <citation type="journal article" date="2018" name="Sci. Rep.">
        <title>Comparative analysis of the Pocillopora damicornis genome highlights role of immune system in coral evolution.</title>
        <authorList>
            <person name="Cunning R."/>
            <person name="Bay R.A."/>
            <person name="Gillette P."/>
            <person name="Baker A.C."/>
            <person name="Traylor-Knowles N."/>
        </authorList>
    </citation>
    <scope>NUCLEOTIDE SEQUENCE [LARGE SCALE GENOMIC DNA]</scope>
    <source>
        <strain evidence="1">RSMAS</strain>
        <tissue evidence="1">Whole animal</tissue>
    </source>
</reference>
<dbReference type="PANTHER" id="PTHR34615">
    <property type="entry name" value="PX DOMAIN-CONTAINING PROTEIN"/>
    <property type="match status" value="1"/>
</dbReference>
<dbReference type="STRING" id="46731.A0A3M6UHC1"/>
<sequence>MTSFKETGELTLLCCAENLLSDDEFLVLWENNQSSNPDFPWDKNIDEAECRAEFCVEKRDLPTLREVLGIPPTFKCPQRTICDRMEGLCMLSKRLAQSCRYSDMITPFGRSVPELCMITNRVMDFIYDAHGPESLSGMTLY</sequence>
<evidence type="ECO:0000313" key="2">
    <source>
        <dbReference type="Proteomes" id="UP000275408"/>
    </source>
</evidence>
<dbReference type="PANTHER" id="PTHR34615:SF1">
    <property type="entry name" value="PX DOMAIN-CONTAINING PROTEIN"/>
    <property type="match status" value="1"/>
</dbReference>